<accession>A0A699YZF1</accession>
<gene>
    <name evidence="1" type="ORF">HaLaN_03475</name>
</gene>
<sequence>MAASAAQQQVLRRMLSPSSLCRASLRDALTYHGAQMSAAEVEAAPLTQLEAALVAVVQALAASSLN</sequence>
<dbReference type="Proteomes" id="UP000485058">
    <property type="component" value="Unassembled WGS sequence"/>
</dbReference>
<evidence type="ECO:0000313" key="1">
    <source>
        <dbReference type="EMBL" id="GFH08502.1"/>
    </source>
</evidence>
<protein>
    <submittedName>
        <fullName evidence="1">Uncharacterized protein</fullName>
    </submittedName>
</protein>
<dbReference type="EMBL" id="BLLF01000165">
    <property type="protein sequence ID" value="GFH08502.1"/>
    <property type="molecule type" value="Genomic_DNA"/>
</dbReference>
<reference evidence="1 2" key="1">
    <citation type="submission" date="2020-02" db="EMBL/GenBank/DDBJ databases">
        <title>Draft genome sequence of Haematococcus lacustris strain NIES-144.</title>
        <authorList>
            <person name="Morimoto D."/>
            <person name="Nakagawa S."/>
            <person name="Yoshida T."/>
            <person name="Sawayama S."/>
        </authorList>
    </citation>
    <scope>NUCLEOTIDE SEQUENCE [LARGE SCALE GENOMIC DNA]</scope>
    <source>
        <strain evidence="1 2">NIES-144</strain>
    </source>
</reference>
<comment type="caution">
    <text evidence="1">The sequence shown here is derived from an EMBL/GenBank/DDBJ whole genome shotgun (WGS) entry which is preliminary data.</text>
</comment>
<organism evidence="1 2">
    <name type="scientific">Haematococcus lacustris</name>
    <name type="common">Green alga</name>
    <name type="synonym">Haematococcus pluvialis</name>
    <dbReference type="NCBI Taxonomy" id="44745"/>
    <lineage>
        <taxon>Eukaryota</taxon>
        <taxon>Viridiplantae</taxon>
        <taxon>Chlorophyta</taxon>
        <taxon>core chlorophytes</taxon>
        <taxon>Chlorophyceae</taxon>
        <taxon>CS clade</taxon>
        <taxon>Chlamydomonadales</taxon>
        <taxon>Haematococcaceae</taxon>
        <taxon>Haematococcus</taxon>
    </lineage>
</organism>
<evidence type="ECO:0000313" key="2">
    <source>
        <dbReference type="Proteomes" id="UP000485058"/>
    </source>
</evidence>
<keyword evidence="2" id="KW-1185">Reference proteome</keyword>
<name>A0A699YZF1_HAELA</name>
<dbReference type="AlphaFoldDB" id="A0A699YZF1"/>
<proteinExistence type="predicted"/>